<evidence type="ECO:0000313" key="3">
    <source>
        <dbReference type="Proteomes" id="UP000053617"/>
    </source>
</evidence>
<dbReference type="VEuPathDB" id="FungiDB:Z518_05998"/>
<dbReference type="Gene3D" id="3.10.450.240">
    <property type="match status" value="1"/>
</dbReference>
<name>A0A0D2IPP3_9EURO</name>
<dbReference type="GeneID" id="25294069"/>
<dbReference type="OrthoDB" id="19619at2759"/>
<proteinExistence type="predicted"/>
<dbReference type="EMBL" id="KN847478">
    <property type="protein sequence ID" value="KIX05126.1"/>
    <property type="molecule type" value="Genomic_DNA"/>
</dbReference>
<evidence type="ECO:0000313" key="2">
    <source>
        <dbReference type="EMBL" id="KIX05126.1"/>
    </source>
</evidence>
<keyword evidence="3" id="KW-1185">Reference proteome</keyword>
<reference evidence="2 3" key="1">
    <citation type="submission" date="2015-01" db="EMBL/GenBank/DDBJ databases">
        <title>The Genome Sequence of Rhinocladiella mackenzie CBS 650.93.</title>
        <authorList>
            <consortium name="The Broad Institute Genomics Platform"/>
            <person name="Cuomo C."/>
            <person name="de Hoog S."/>
            <person name="Gorbushina A."/>
            <person name="Stielow B."/>
            <person name="Teixiera M."/>
            <person name="Abouelleil A."/>
            <person name="Chapman S.B."/>
            <person name="Priest M."/>
            <person name="Young S.K."/>
            <person name="Wortman J."/>
            <person name="Nusbaum C."/>
            <person name="Birren B."/>
        </authorList>
    </citation>
    <scope>NUCLEOTIDE SEQUENCE [LARGE SCALE GENOMIC DNA]</scope>
    <source>
        <strain evidence="2 3">CBS 650.93</strain>
    </source>
</reference>
<dbReference type="Proteomes" id="UP000053617">
    <property type="component" value="Unassembled WGS sequence"/>
</dbReference>
<accession>A0A0D2IPP3</accession>
<sequence length="330" mass="37452">MVPSGQQSRLCRQCASRLPSISSRQFTTTRRRNAATSMGPGAHEGKLPEFKMPKMASMKSNFKNMGKKEVGDDLGRIPNALILPSAKELPSWTAPKFKRLRIHLLHLRLSLQNWFGLAFYLFWDAPKDLATGKKMRKPLELASRHRVARLLHAEFNTALGVGDMNRLQNVACSGLLSKAAARIEMRKQFRAKDEFWTIRRYQGIKYPVLLEKWPISVFLPAASTRVVSDRIVELPFPNSSLRQCTVRIRTIQEVGYANEKDLKLLPCTEYVVIQKMVYKGEAGPWKMWGTVEPSTMEEIDKLLDGKQEGTSMTDRLKEKFMSMASSAGMS</sequence>
<dbReference type="HOGENOM" id="CLU_055139_0_0_1"/>
<dbReference type="RefSeq" id="XP_013272262.1">
    <property type="nucleotide sequence ID" value="XM_013416808.1"/>
</dbReference>
<dbReference type="STRING" id="1442369.A0A0D2IPP3"/>
<protein>
    <submittedName>
        <fullName evidence="2">Rhinocladiella mackenziei CBS 650.93 unplaced genomic scaffold supercont1.4, whole genome shotgun sequence</fullName>
    </submittedName>
</protein>
<feature type="region of interest" description="Disordered" evidence="1">
    <location>
        <begin position="22"/>
        <end position="48"/>
    </location>
</feature>
<dbReference type="AlphaFoldDB" id="A0A0D2IPP3"/>
<organism evidence="2 3">
    <name type="scientific">Rhinocladiella mackenziei CBS 650.93</name>
    <dbReference type="NCBI Taxonomy" id="1442369"/>
    <lineage>
        <taxon>Eukaryota</taxon>
        <taxon>Fungi</taxon>
        <taxon>Dikarya</taxon>
        <taxon>Ascomycota</taxon>
        <taxon>Pezizomycotina</taxon>
        <taxon>Eurotiomycetes</taxon>
        <taxon>Chaetothyriomycetidae</taxon>
        <taxon>Chaetothyriales</taxon>
        <taxon>Herpotrichiellaceae</taxon>
        <taxon>Rhinocladiella</taxon>
    </lineage>
</organism>
<evidence type="ECO:0000256" key="1">
    <source>
        <dbReference type="SAM" id="MobiDB-lite"/>
    </source>
</evidence>
<gene>
    <name evidence="2" type="ORF">Z518_05998</name>
</gene>